<feature type="coiled-coil region" evidence="1">
    <location>
        <begin position="387"/>
        <end position="414"/>
    </location>
</feature>
<keyword evidence="4" id="KW-1185">Reference proteome</keyword>
<feature type="region of interest" description="Disordered" evidence="2">
    <location>
        <begin position="328"/>
        <end position="356"/>
    </location>
</feature>
<gene>
    <name evidence="3" type="ORF">BQ4739_LOCUS15638</name>
</gene>
<dbReference type="GO" id="GO:0016592">
    <property type="term" value="C:mediator complex"/>
    <property type="evidence" value="ECO:0007669"/>
    <property type="project" value="TreeGrafter"/>
</dbReference>
<feature type="region of interest" description="Disordered" evidence="2">
    <location>
        <begin position="472"/>
        <end position="512"/>
    </location>
</feature>
<reference evidence="3 4" key="1">
    <citation type="submission" date="2016-10" db="EMBL/GenBank/DDBJ databases">
        <authorList>
            <person name="Cai Z."/>
        </authorList>
    </citation>
    <scope>NUCLEOTIDE SEQUENCE [LARGE SCALE GENOMIC DNA]</scope>
</reference>
<feature type="region of interest" description="Disordered" evidence="2">
    <location>
        <begin position="976"/>
        <end position="1000"/>
    </location>
</feature>
<accession>A0A383WD44</accession>
<evidence type="ECO:0000256" key="1">
    <source>
        <dbReference type="SAM" id="Coils"/>
    </source>
</evidence>
<dbReference type="STRING" id="3088.A0A383WD44"/>
<feature type="region of interest" description="Disordered" evidence="2">
    <location>
        <begin position="710"/>
        <end position="756"/>
    </location>
</feature>
<evidence type="ECO:0008006" key="5">
    <source>
        <dbReference type="Google" id="ProtNLM"/>
    </source>
</evidence>
<feature type="compositionally biased region" description="Low complexity" evidence="2">
    <location>
        <begin position="713"/>
        <end position="736"/>
    </location>
</feature>
<protein>
    <recommendedName>
        <fullName evidence="5">BZIP domain-containing protein</fullName>
    </recommendedName>
</protein>
<dbReference type="GO" id="GO:0045944">
    <property type="term" value="P:positive regulation of transcription by RNA polymerase II"/>
    <property type="evidence" value="ECO:0007669"/>
    <property type="project" value="TreeGrafter"/>
</dbReference>
<feature type="region of interest" description="Disordered" evidence="2">
    <location>
        <begin position="54"/>
        <end position="90"/>
    </location>
</feature>
<proteinExistence type="predicted"/>
<dbReference type="PANTHER" id="PTHR46007:SF11">
    <property type="entry name" value="MEDIATOR OF RNA POLYMERASE II TRANSCRIPTION SUBUNIT 12"/>
    <property type="match status" value="1"/>
</dbReference>
<feature type="compositionally biased region" description="Low complexity" evidence="2">
    <location>
        <begin position="328"/>
        <end position="341"/>
    </location>
</feature>
<feature type="coiled-coil region" evidence="1">
    <location>
        <begin position="835"/>
        <end position="862"/>
    </location>
</feature>
<evidence type="ECO:0000313" key="4">
    <source>
        <dbReference type="Proteomes" id="UP000256970"/>
    </source>
</evidence>
<dbReference type="GO" id="GO:0003713">
    <property type="term" value="F:transcription coactivator activity"/>
    <property type="evidence" value="ECO:0007669"/>
    <property type="project" value="TreeGrafter"/>
</dbReference>
<dbReference type="CDD" id="cd14688">
    <property type="entry name" value="bZIP_YAP"/>
    <property type="match status" value="1"/>
</dbReference>
<evidence type="ECO:0000256" key="2">
    <source>
        <dbReference type="SAM" id="MobiDB-lite"/>
    </source>
</evidence>
<name>A0A383WD44_TETOB</name>
<dbReference type="AlphaFoldDB" id="A0A383WD44"/>
<dbReference type="PANTHER" id="PTHR46007">
    <property type="entry name" value="MEDIATOR OF RNA POLYMERASE II TRANSCRIPTION SUBUNIT 12"/>
    <property type="match status" value="1"/>
</dbReference>
<dbReference type="EMBL" id="FNXT01001230">
    <property type="protein sequence ID" value="SZX75361.1"/>
    <property type="molecule type" value="Genomic_DNA"/>
</dbReference>
<dbReference type="InterPro" id="IPR051647">
    <property type="entry name" value="Mediator_comp_sub12"/>
</dbReference>
<dbReference type="Proteomes" id="UP000256970">
    <property type="component" value="Unassembled WGS sequence"/>
</dbReference>
<sequence length="1023" mass="106713">MISTFPSLDLDLAGLDTPAFPLDFNPELLLNDESTADDFHNWLQSELDILQDSPKAAADDVAAEEPSAPSWGSSDAGSGPGQHQAGSSGMQAAPGVVELFQLQALAPGPNASQQGPWMEPQLLMQQQQQQQLTVQQQFAVQQQQQQQQQATQATQALAAATAGMQLAMQGKQEAVSTGMLYQQQPYEMQYMQQLQPGLQQQQYMYMPQPGPQQQQQQQQLPGSFVAAAPQVMMQPYPQMLPGQLLQPYSQAMFPGTGFPSMVLPPAWGAGMPNGGAAAAGSSGYAMPGSSSGFLQVSPVSMQPMTSEALLSPAGSSYYAEPSPTAAAAAFADAQQQQQQQQHGRAGSGHKARSKATGAAAAAAAAVAAAAVAAAAAEKPKPPSRRFRERQKETISSLEAEVTEKLAQLQALGAENEMLKLRSAVLEATVKGREYHMKIIKEHGPPVFDASEDGNGMLAALQQQQQWCFSGATDPDCSGASHSGVSGSAPTATATTHSSPSDTDGENAAEGAAGGVCGMSKSLSGMSHSSTATGTAVAAAAVVLKQEPTEPEARATNAAAAAAAAAAGAAAAGGSAAAAAAAAAAGKEGEDEADCGGLACCDAPQLCSAAQQKKTISTLKHMSTDEIIKHWKQFVHDVTGELLAAEQQQQQAAQAAASAGSDATAAAGGPGAIDSSSAEPCSATTSAAASVAKTCRWCSCSDSQEHSAEACEAQQRQQQQQRDGMPADANADANAAASEGRGCGGGKDPVVMAESGSGHPGAARIQALVNRYSYMTKFVALLNPGVLYHLYGRHLDSGLPAPYSDDHWRQVVMRLGLSKHQVTVILACAELYFSSMSALLQQRRGLQQQLKQADEGLSECQRRLLGVDGGLNQLQVLDALASNLKREHVLRIMLNCFVWGRSLNCLQFAKSAVYSYPFFPDVHAMVCVLYEDARAMAPNGQPALVFPHRQSSATAAAGNEAQLQALAEQLRAQSDCLRAEAEQQHQQQHQQQQQQGEAAAGVQYSGSMQSAGLGDLDLEAVLAA</sequence>
<feature type="compositionally biased region" description="Low complexity" evidence="2">
    <location>
        <begin position="477"/>
        <end position="510"/>
    </location>
</feature>
<keyword evidence="1" id="KW-0175">Coiled coil</keyword>
<feature type="compositionally biased region" description="Low complexity" evidence="2">
    <location>
        <begin position="983"/>
        <end position="1000"/>
    </location>
</feature>
<evidence type="ECO:0000313" key="3">
    <source>
        <dbReference type="EMBL" id="SZX75361.1"/>
    </source>
</evidence>
<organism evidence="3 4">
    <name type="scientific">Tetradesmus obliquus</name>
    <name type="common">Green alga</name>
    <name type="synonym">Acutodesmus obliquus</name>
    <dbReference type="NCBI Taxonomy" id="3088"/>
    <lineage>
        <taxon>Eukaryota</taxon>
        <taxon>Viridiplantae</taxon>
        <taxon>Chlorophyta</taxon>
        <taxon>core chlorophytes</taxon>
        <taxon>Chlorophyceae</taxon>
        <taxon>CS clade</taxon>
        <taxon>Sphaeropleales</taxon>
        <taxon>Scenedesmaceae</taxon>
        <taxon>Tetradesmus</taxon>
    </lineage>
</organism>